<proteinExistence type="predicted"/>
<protein>
    <submittedName>
        <fullName evidence="1">Uncharacterized protein</fullName>
    </submittedName>
</protein>
<evidence type="ECO:0000313" key="2">
    <source>
        <dbReference type="Proteomes" id="UP001163644"/>
    </source>
</evidence>
<reference evidence="1" key="1">
    <citation type="submission" date="2019-02" db="EMBL/GenBank/DDBJ databases">
        <authorList>
            <person name="Lutz S."/>
            <person name="Schori C."/>
            <person name="Ahrens C.H."/>
            <person name="Gueguen E."/>
        </authorList>
    </citation>
    <scope>NUCLEOTIDE SEQUENCE</scope>
    <source>
        <strain evidence="1">Psy35</strain>
    </source>
</reference>
<evidence type="ECO:0000313" key="1">
    <source>
        <dbReference type="EMBL" id="UZA69535.1"/>
    </source>
</evidence>
<dbReference type="Proteomes" id="UP001163644">
    <property type="component" value="Chromosome"/>
</dbReference>
<organism evidence="1 2">
    <name type="scientific">Pseudomonas viridiflava</name>
    <name type="common">Phytomonas viridiflava</name>
    <dbReference type="NCBI Taxonomy" id="33069"/>
    <lineage>
        <taxon>Bacteria</taxon>
        <taxon>Pseudomonadati</taxon>
        <taxon>Pseudomonadota</taxon>
        <taxon>Gammaproteobacteria</taxon>
        <taxon>Pseudomonadales</taxon>
        <taxon>Pseudomonadaceae</taxon>
        <taxon>Pseudomonas</taxon>
    </lineage>
</organism>
<sequence>MKPEPFSENHFKLNLDGIDHGFQVLAFKGHEAIPARAKTCNWKPSTNDNRRLPGGDLSNKRPLYWQAEINEHPL</sequence>
<dbReference type="RefSeq" id="WP_134672694.1">
    <property type="nucleotide sequence ID" value="NZ_CP036495.1"/>
</dbReference>
<gene>
    <name evidence="1" type="ORF">EZZ81_15385</name>
</gene>
<accession>A0AA46ZU38</accession>
<dbReference type="EMBL" id="CP036495">
    <property type="protein sequence ID" value="UZA69535.1"/>
    <property type="molecule type" value="Genomic_DNA"/>
</dbReference>
<dbReference type="AlphaFoldDB" id="A0AA46ZU38"/>
<name>A0AA46ZU38_PSEVI</name>